<dbReference type="InterPro" id="IPR004495">
    <property type="entry name" value="Met-tRNA-synth_bsu_C"/>
</dbReference>
<dbReference type="FunFam" id="2.40.50.140:FF:000042">
    <property type="entry name" value="Methionine--tRNA ligase"/>
    <property type="match status" value="1"/>
</dbReference>
<dbReference type="PANTHER" id="PTHR11586">
    <property type="entry name" value="TRNA-AMINOACYLATION COFACTOR ARC1 FAMILY MEMBER"/>
    <property type="match status" value="1"/>
</dbReference>
<evidence type="ECO:0000256" key="14">
    <source>
        <dbReference type="ARBA" id="ARBA00030904"/>
    </source>
</evidence>
<reference evidence="18" key="1">
    <citation type="submission" date="2018-05" db="EMBL/GenBank/DDBJ databases">
        <authorList>
            <person name="Lanie J.A."/>
            <person name="Ng W.-L."/>
            <person name="Kazmierczak K.M."/>
            <person name="Andrzejewski T.M."/>
            <person name="Davidsen T.M."/>
            <person name="Wayne K.J."/>
            <person name="Tettelin H."/>
            <person name="Glass J.I."/>
            <person name="Rusch D."/>
            <person name="Podicherti R."/>
            <person name="Tsui H.-C.T."/>
            <person name="Winkler M.E."/>
        </authorList>
    </citation>
    <scope>NUCLEOTIDE SEQUENCE</scope>
</reference>
<comment type="subunit">
    <text evidence="3">Homodimer.</text>
</comment>
<keyword evidence="12" id="KW-0648">Protein biosynthesis</keyword>
<keyword evidence="11" id="KW-0694">RNA-binding</keyword>
<keyword evidence="13" id="KW-0030">Aminoacyl-tRNA synthetase</keyword>
<evidence type="ECO:0000256" key="2">
    <source>
        <dbReference type="ARBA" id="ARBA00004496"/>
    </source>
</evidence>
<dbReference type="PROSITE" id="PS50886">
    <property type="entry name" value="TRBD"/>
    <property type="match status" value="1"/>
</dbReference>
<keyword evidence="10" id="KW-0067">ATP-binding</keyword>
<dbReference type="GO" id="GO:0005737">
    <property type="term" value="C:cytoplasm"/>
    <property type="evidence" value="ECO:0007669"/>
    <property type="project" value="UniProtKB-SubCell"/>
</dbReference>
<dbReference type="Pfam" id="PF01588">
    <property type="entry name" value="tRNA_bind"/>
    <property type="match status" value="1"/>
</dbReference>
<evidence type="ECO:0000256" key="1">
    <source>
        <dbReference type="ARBA" id="ARBA00003314"/>
    </source>
</evidence>
<evidence type="ECO:0000256" key="13">
    <source>
        <dbReference type="ARBA" id="ARBA00023146"/>
    </source>
</evidence>
<feature type="region of interest" description="Disordered" evidence="16">
    <location>
        <begin position="1"/>
        <end position="30"/>
    </location>
</feature>
<comment type="function">
    <text evidence="1">Is required not only for elongation of protein synthesis but also for the initiation of all mRNA translation through initiator tRNA(fMet) aminoacylation.</text>
</comment>
<dbReference type="InterPro" id="IPR051270">
    <property type="entry name" value="Tyrosine-tRNA_ligase_regulator"/>
</dbReference>
<evidence type="ECO:0000256" key="4">
    <source>
        <dbReference type="ARBA" id="ARBA00012838"/>
    </source>
</evidence>
<evidence type="ECO:0000259" key="17">
    <source>
        <dbReference type="PROSITE" id="PS50886"/>
    </source>
</evidence>
<dbReference type="EMBL" id="UINC01001026">
    <property type="protein sequence ID" value="SUZ67936.1"/>
    <property type="molecule type" value="Genomic_DNA"/>
</dbReference>
<evidence type="ECO:0000256" key="12">
    <source>
        <dbReference type="ARBA" id="ARBA00022917"/>
    </source>
</evidence>
<keyword evidence="7" id="KW-0820">tRNA-binding</keyword>
<keyword evidence="9" id="KW-0547">Nucleotide-binding</keyword>
<dbReference type="Gene3D" id="2.40.50.140">
    <property type="entry name" value="Nucleic acid-binding proteins"/>
    <property type="match status" value="1"/>
</dbReference>
<evidence type="ECO:0000256" key="7">
    <source>
        <dbReference type="ARBA" id="ARBA00022555"/>
    </source>
</evidence>
<dbReference type="GO" id="GO:0006431">
    <property type="term" value="P:methionyl-tRNA aminoacylation"/>
    <property type="evidence" value="ECO:0007669"/>
    <property type="project" value="InterPro"/>
</dbReference>
<keyword evidence="6" id="KW-0963">Cytoplasm</keyword>
<evidence type="ECO:0000313" key="18">
    <source>
        <dbReference type="EMBL" id="SUZ67936.1"/>
    </source>
</evidence>
<evidence type="ECO:0000256" key="3">
    <source>
        <dbReference type="ARBA" id="ARBA00011738"/>
    </source>
</evidence>
<name>A0A381PLM6_9ZZZZ</name>
<evidence type="ECO:0000256" key="11">
    <source>
        <dbReference type="ARBA" id="ARBA00022884"/>
    </source>
</evidence>
<dbReference type="EC" id="6.1.1.10" evidence="4"/>
<evidence type="ECO:0000256" key="9">
    <source>
        <dbReference type="ARBA" id="ARBA00022741"/>
    </source>
</evidence>
<evidence type="ECO:0000256" key="5">
    <source>
        <dbReference type="ARBA" id="ARBA00018753"/>
    </source>
</evidence>
<dbReference type="GO" id="GO:0005524">
    <property type="term" value="F:ATP binding"/>
    <property type="evidence" value="ECO:0007669"/>
    <property type="project" value="UniProtKB-KW"/>
</dbReference>
<evidence type="ECO:0000256" key="10">
    <source>
        <dbReference type="ARBA" id="ARBA00022840"/>
    </source>
</evidence>
<dbReference type="SUPFAM" id="SSF50249">
    <property type="entry name" value="Nucleic acid-binding proteins"/>
    <property type="match status" value="1"/>
</dbReference>
<dbReference type="GO" id="GO:0004825">
    <property type="term" value="F:methionine-tRNA ligase activity"/>
    <property type="evidence" value="ECO:0007669"/>
    <property type="project" value="UniProtKB-EC"/>
</dbReference>
<dbReference type="AlphaFoldDB" id="A0A381PLM6"/>
<feature type="domain" description="TRNA-binding" evidence="17">
    <location>
        <begin position="39"/>
        <end position="141"/>
    </location>
</feature>
<protein>
    <recommendedName>
        <fullName evidence="5">Methionine--tRNA ligase</fullName>
        <ecNumber evidence="4">6.1.1.10</ecNumber>
    </recommendedName>
    <alternativeName>
        <fullName evidence="14">Methionyl-tRNA synthetase</fullName>
    </alternativeName>
</protein>
<dbReference type="InterPro" id="IPR012340">
    <property type="entry name" value="NA-bd_OB-fold"/>
</dbReference>
<sequence length="141" mass="15007">MTEIDNRPLPTSTADPDQISSVEAPSATPEADTRITIDEFMKVELRVAKVVTAERVPKSRKLIKLEVDLGSEVRVVVAGIAGAYEPETLVGRTVVIVVNLKPAKLMGVESNGMVLAASLEGDVPMLVGFGDQSPILGARVR</sequence>
<dbReference type="CDD" id="cd02800">
    <property type="entry name" value="tRNA_bind_EcMetRS_like"/>
    <property type="match status" value="1"/>
</dbReference>
<evidence type="ECO:0000256" key="8">
    <source>
        <dbReference type="ARBA" id="ARBA00022598"/>
    </source>
</evidence>
<evidence type="ECO:0000256" key="6">
    <source>
        <dbReference type="ARBA" id="ARBA00022490"/>
    </source>
</evidence>
<comment type="subcellular location">
    <subcellularLocation>
        <location evidence="2">Cytoplasm</location>
    </subcellularLocation>
</comment>
<accession>A0A381PLM6</accession>
<proteinExistence type="predicted"/>
<dbReference type="NCBIfam" id="TIGR00399">
    <property type="entry name" value="metG_C_term"/>
    <property type="match status" value="1"/>
</dbReference>
<organism evidence="18">
    <name type="scientific">marine metagenome</name>
    <dbReference type="NCBI Taxonomy" id="408172"/>
    <lineage>
        <taxon>unclassified sequences</taxon>
        <taxon>metagenomes</taxon>
        <taxon>ecological metagenomes</taxon>
    </lineage>
</organism>
<keyword evidence="8" id="KW-0436">Ligase</keyword>
<evidence type="ECO:0000256" key="15">
    <source>
        <dbReference type="ARBA" id="ARBA00047364"/>
    </source>
</evidence>
<dbReference type="GO" id="GO:0000049">
    <property type="term" value="F:tRNA binding"/>
    <property type="evidence" value="ECO:0007669"/>
    <property type="project" value="UniProtKB-KW"/>
</dbReference>
<gene>
    <name evidence="18" type="ORF">METZ01_LOCUS20790</name>
</gene>
<dbReference type="InterPro" id="IPR002547">
    <property type="entry name" value="tRNA-bd_dom"/>
</dbReference>
<feature type="compositionally biased region" description="Polar residues" evidence="16">
    <location>
        <begin position="9"/>
        <end position="23"/>
    </location>
</feature>
<comment type="catalytic activity">
    <reaction evidence="15">
        <text>tRNA(Met) + L-methionine + ATP = L-methionyl-tRNA(Met) + AMP + diphosphate</text>
        <dbReference type="Rhea" id="RHEA:13481"/>
        <dbReference type="Rhea" id="RHEA-COMP:9667"/>
        <dbReference type="Rhea" id="RHEA-COMP:9698"/>
        <dbReference type="ChEBI" id="CHEBI:30616"/>
        <dbReference type="ChEBI" id="CHEBI:33019"/>
        <dbReference type="ChEBI" id="CHEBI:57844"/>
        <dbReference type="ChEBI" id="CHEBI:78442"/>
        <dbReference type="ChEBI" id="CHEBI:78530"/>
        <dbReference type="ChEBI" id="CHEBI:456215"/>
        <dbReference type="EC" id="6.1.1.10"/>
    </reaction>
</comment>
<evidence type="ECO:0000256" key="16">
    <source>
        <dbReference type="SAM" id="MobiDB-lite"/>
    </source>
</evidence>
<dbReference type="PANTHER" id="PTHR11586:SF37">
    <property type="entry name" value="TRNA-BINDING DOMAIN-CONTAINING PROTEIN"/>
    <property type="match status" value="1"/>
</dbReference>